<protein>
    <recommendedName>
        <fullName evidence="2">B box-type domain-containing protein</fullName>
    </recommendedName>
</protein>
<accession>A0A6J7ZYY9</accession>
<feature type="domain" description="B box-type" evidence="2">
    <location>
        <begin position="4"/>
        <end position="54"/>
    </location>
</feature>
<sequence length="156" mass="17965">MALKEQNSCTICHDDGISNSAVTWCTECEVLLCRGCENPHSKSRLSKEHKTMSAENYQKLPTFMQEISSQCRDYKKKYELYCPFHACPCCVRCITDKHQKCQEMKPLSDILKQVKSSASVQLFQKDLKDVKEILDKAITYLQTRISTSNVQKTKSR</sequence>
<dbReference type="Pfam" id="PF22586">
    <property type="entry name" value="ANCHR-like_BBOX"/>
    <property type="match status" value="1"/>
</dbReference>
<evidence type="ECO:0000313" key="3">
    <source>
        <dbReference type="EMBL" id="CAC5358047.1"/>
    </source>
</evidence>
<dbReference type="AlphaFoldDB" id="A0A6J7ZYY9"/>
<dbReference type="OrthoDB" id="6071467at2759"/>
<evidence type="ECO:0000313" key="4">
    <source>
        <dbReference type="Proteomes" id="UP000507470"/>
    </source>
</evidence>
<evidence type="ECO:0000256" key="1">
    <source>
        <dbReference type="PROSITE-ProRule" id="PRU00024"/>
    </source>
</evidence>
<keyword evidence="1" id="KW-0862">Zinc</keyword>
<dbReference type="SMART" id="SM00336">
    <property type="entry name" value="BBOX"/>
    <property type="match status" value="1"/>
</dbReference>
<keyword evidence="1" id="KW-0863">Zinc-finger</keyword>
<reference evidence="3 4" key="1">
    <citation type="submission" date="2020-06" db="EMBL/GenBank/DDBJ databases">
        <authorList>
            <person name="Li R."/>
            <person name="Bekaert M."/>
        </authorList>
    </citation>
    <scope>NUCLEOTIDE SEQUENCE [LARGE SCALE GENOMIC DNA]</scope>
    <source>
        <strain evidence="4">wild</strain>
    </source>
</reference>
<dbReference type="GO" id="GO:0008270">
    <property type="term" value="F:zinc ion binding"/>
    <property type="evidence" value="ECO:0007669"/>
    <property type="project" value="UniProtKB-KW"/>
</dbReference>
<name>A0A6J7ZYY9_MYTCO</name>
<proteinExistence type="predicted"/>
<evidence type="ECO:0000259" key="2">
    <source>
        <dbReference type="PROSITE" id="PS50119"/>
    </source>
</evidence>
<gene>
    <name evidence="3" type="ORF">MCOR_1469</name>
</gene>
<keyword evidence="1" id="KW-0479">Metal-binding</keyword>
<dbReference type="Proteomes" id="UP000507470">
    <property type="component" value="Unassembled WGS sequence"/>
</dbReference>
<dbReference type="Gene3D" id="3.30.160.60">
    <property type="entry name" value="Classic Zinc Finger"/>
    <property type="match status" value="1"/>
</dbReference>
<dbReference type="PROSITE" id="PS50119">
    <property type="entry name" value="ZF_BBOX"/>
    <property type="match status" value="1"/>
</dbReference>
<dbReference type="EMBL" id="CACVKT020000292">
    <property type="protein sequence ID" value="CAC5358047.1"/>
    <property type="molecule type" value="Genomic_DNA"/>
</dbReference>
<keyword evidence="4" id="KW-1185">Reference proteome</keyword>
<dbReference type="InterPro" id="IPR000315">
    <property type="entry name" value="Znf_B-box"/>
</dbReference>
<organism evidence="3 4">
    <name type="scientific">Mytilus coruscus</name>
    <name type="common">Sea mussel</name>
    <dbReference type="NCBI Taxonomy" id="42192"/>
    <lineage>
        <taxon>Eukaryota</taxon>
        <taxon>Metazoa</taxon>
        <taxon>Spiralia</taxon>
        <taxon>Lophotrochozoa</taxon>
        <taxon>Mollusca</taxon>
        <taxon>Bivalvia</taxon>
        <taxon>Autobranchia</taxon>
        <taxon>Pteriomorphia</taxon>
        <taxon>Mytilida</taxon>
        <taxon>Mytiloidea</taxon>
        <taxon>Mytilidae</taxon>
        <taxon>Mytilinae</taxon>
        <taxon>Mytilus</taxon>
    </lineage>
</organism>